<feature type="compositionally biased region" description="Polar residues" evidence="1">
    <location>
        <begin position="52"/>
        <end position="64"/>
    </location>
</feature>
<dbReference type="EMBL" id="JAIWYP010000003">
    <property type="protein sequence ID" value="KAH3858061.1"/>
    <property type="molecule type" value="Genomic_DNA"/>
</dbReference>
<name>A0A9D4R7M8_DREPO</name>
<evidence type="ECO:0000313" key="3">
    <source>
        <dbReference type="Proteomes" id="UP000828390"/>
    </source>
</evidence>
<reference evidence="2" key="1">
    <citation type="journal article" date="2019" name="bioRxiv">
        <title>The Genome of the Zebra Mussel, Dreissena polymorpha: A Resource for Invasive Species Research.</title>
        <authorList>
            <person name="McCartney M.A."/>
            <person name="Auch B."/>
            <person name="Kono T."/>
            <person name="Mallez S."/>
            <person name="Zhang Y."/>
            <person name="Obille A."/>
            <person name="Becker A."/>
            <person name="Abrahante J.E."/>
            <person name="Garbe J."/>
            <person name="Badalamenti J.P."/>
            <person name="Herman A."/>
            <person name="Mangelson H."/>
            <person name="Liachko I."/>
            <person name="Sullivan S."/>
            <person name="Sone E.D."/>
            <person name="Koren S."/>
            <person name="Silverstein K.A.T."/>
            <person name="Beckman K.B."/>
            <person name="Gohl D.M."/>
        </authorList>
    </citation>
    <scope>NUCLEOTIDE SEQUENCE</scope>
    <source>
        <strain evidence="2">Duluth1</strain>
        <tissue evidence="2">Whole animal</tissue>
    </source>
</reference>
<accession>A0A9D4R7M8</accession>
<proteinExistence type="predicted"/>
<protein>
    <submittedName>
        <fullName evidence="2">Uncharacterized protein</fullName>
    </submittedName>
</protein>
<reference evidence="2" key="2">
    <citation type="submission" date="2020-11" db="EMBL/GenBank/DDBJ databases">
        <authorList>
            <person name="McCartney M.A."/>
            <person name="Auch B."/>
            <person name="Kono T."/>
            <person name="Mallez S."/>
            <person name="Becker A."/>
            <person name="Gohl D.M."/>
            <person name="Silverstein K.A.T."/>
            <person name="Koren S."/>
            <person name="Bechman K.B."/>
            <person name="Herman A."/>
            <person name="Abrahante J.E."/>
            <person name="Garbe J."/>
        </authorList>
    </citation>
    <scope>NUCLEOTIDE SEQUENCE</scope>
    <source>
        <strain evidence="2">Duluth1</strain>
        <tissue evidence="2">Whole animal</tissue>
    </source>
</reference>
<evidence type="ECO:0000313" key="2">
    <source>
        <dbReference type="EMBL" id="KAH3858061.1"/>
    </source>
</evidence>
<sequence>MLKCLEKKKDKGNLQKDNINTVKNKKRKNAQVSPDILNVNSFPEKRPDSRVPPSNTMSSQQQPGFFQPMNMSSMCNMNSYQTQPGVFCTPQHVIRRTTPNT</sequence>
<keyword evidence="3" id="KW-1185">Reference proteome</keyword>
<gene>
    <name evidence="2" type="ORF">DPMN_100680</name>
</gene>
<feature type="region of interest" description="Disordered" evidence="1">
    <location>
        <begin position="25"/>
        <end position="70"/>
    </location>
</feature>
<comment type="caution">
    <text evidence="2">The sequence shown here is derived from an EMBL/GenBank/DDBJ whole genome shotgun (WGS) entry which is preliminary data.</text>
</comment>
<dbReference type="AlphaFoldDB" id="A0A9D4R7M8"/>
<dbReference type="Proteomes" id="UP000828390">
    <property type="component" value="Unassembled WGS sequence"/>
</dbReference>
<organism evidence="2 3">
    <name type="scientific">Dreissena polymorpha</name>
    <name type="common">Zebra mussel</name>
    <name type="synonym">Mytilus polymorpha</name>
    <dbReference type="NCBI Taxonomy" id="45954"/>
    <lineage>
        <taxon>Eukaryota</taxon>
        <taxon>Metazoa</taxon>
        <taxon>Spiralia</taxon>
        <taxon>Lophotrochozoa</taxon>
        <taxon>Mollusca</taxon>
        <taxon>Bivalvia</taxon>
        <taxon>Autobranchia</taxon>
        <taxon>Heteroconchia</taxon>
        <taxon>Euheterodonta</taxon>
        <taxon>Imparidentia</taxon>
        <taxon>Neoheterodontei</taxon>
        <taxon>Myida</taxon>
        <taxon>Dreissenoidea</taxon>
        <taxon>Dreissenidae</taxon>
        <taxon>Dreissena</taxon>
    </lineage>
</organism>
<evidence type="ECO:0000256" key="1">
    <source>
        <dbReference type="SAM" id="MobiDB-lite"/>
    </source>
</evidence>